<keyword evidence="1" id="KW-0812">Transmembrane</keyword>
<dbReference type="AlphaFoldDB" id="A0A8J6TTS2"/>
<feature type="transmembrane region" description="Helical" evidence="1">
    <location>
        <begin position="182"/>
        <end position="200"/>
    </location>
</feature>
<keyword evidence="3" id="KW-1185">Reference proteome</keyword>
<feature type="transmembrane region" description="Helical" evidence="1">
    <location>
        <begin position="159"/>
        <end position="176"/>
    </location>
</feature>
<comment type="caution">
    <text evidence="2">The sequence shown here is derived from an EMBL/GenBank/DDBJ whole genome shotgun (WGS) entry which is preliminary data.</text>
</comment>
<organism evidence="2 3">
    <name type="scientific">Taishania pollutisoli</name>
    <dbReference type="NCBI Taxonomy" id="2766479"/>
    <lineage>
        <taxon>Bacteria</taxon>
        <taxon>Pseudomonadati</taxon>
        <taxon>Bacteroidota</taxon>
        <taxon>Flavobacteriia</taxon>
        <taxon>Flavobacteriales</taxon>
        <taxon>Crocinitomicaceae</taxon>
        <taxon>Taishania</taxon>
    </lineage>
</organism>
<dbReference type="PROSITE" id="PS51257">
    <property type="entry name" value="PROKAR_LIPOPROTEIN"/>
    <property type="match status" value="1"/>
</dbReference>
<keyword evidence="1" id="KW-1133">Transmembrane helix</keyword>
<name>A0A8J6TTS2_9FLAO</name>
<protein>
    <recommendedName>
        <fullName evidence="4">Glycosyltransferase RgtA/B/C/D-like domain-containing protein</fullName>
    </recommendedName>
</protein>
<reference evidence="2" key="1">
    <citation type="submission" date="2020-09" db="EMBL/GenBank/DDBJ databases">
        <title>Taishania pollutisoli gen. nov., sp. nov., Isolated from Tetrabromobisphenol A-Contaminated Soil.</title>
        <authorList>
            <person name="Chen Q."/>
        </authorList>
    </citation>
    <scope>NUCLEOTIDE SEQUENCE</scope>
    <source>
        <strain evidence="2">CZZ-1</strain>
    </source>
</reference>
<evidence type="ECO:0008006" key="4">
    <source>
        <dbReference type="Google" id="ProtNLM"/>
    </source>
</evidence>
<sequence length="203" mass="22969">MKTALQQKSSGIALIIVACVFITFRFVHLKNNEVNGYNATSWDAFGYYMYLPSVLIYDDVRTLEWLPQIDSTYHVTGGHLYQAMQLESGTFTNKYLCGVAILQLPFFGLGHIMAGMLGYPQDGFSAPYQYAIMFGGIVWVLIGLFLLRKVLRYYFEEEIIAMTLLFLGLTSNLIQYTSVDGGMSHAYIFPLYALLILQTIKMA</sequence>
<gene>
    <name evidence="2" type="ORF">H9Y05_13835</name>
</gene>
<dbReference type="RefSeq" id="WP_216714624.1">
    <property type="nucleotide sequence ID" value="NZ_JACVEL010000011.1"/>
</dbReference>
<evidence type="ECO:0000313" key="2">
    <source>
        <dbReference type="EMBL" id="MBC9813552.1"/>
    </source>
</evidence>
<accession>A0A8J6TTS2</accession>
<dbReference type="EMBL" id="JACVEL010000011">
    <property type="protein sequence ID" value="MBC9813552.1"/>
    <property type="molecule type" value="Genomic_DNA"/>
</dbReference>
<proteinExistence type="predicted"/>
<feature type="transmembrane region" description="Helical" evidence="1">
    <location>
        <begin position="12"/>
        <end position="28"/>
    </location>
</feature>
<feature type="transmembrane region" description="Helical" evidence="1">
    <location>
        <begin position="128"/>
        <end position="147"/>
    </location>
</feature>
<evidence type="ECO:0000256" key="1">
    <source>
        <dbReference type="SAM" id="Phobius"/>
    </source>
</evidence>
<feature type="transmembrane region" description="Helical" evidence="1">
    <location>
        <begin position="95"/>
        <end position="116"/>
    </location>
</feature>
<evidence type="ECO:0000313" key="3">
    <source>
        <dbReference type="Proteomes" id="UP000652681"/>
    </source>
</evidence>
<dbReference type="Proteomes" id="UP000652681">
    <property type="component" value="Unassembled WGS sequence"/>
</dbReference>
<keyword evidence="1" id="KW-0472">Membrane</keyword>